<dbReference type="InterPro" id="IPR025660">
    <property type="entry name" value="Pept_his_AS"/>
</dbReference>
<dbReference type="CDD" id="cd02248">
    <property type="entry name" value="Peptidase_C1A"/>
    <property type="match status" value="1"/>
</dbReference>
<dbReference type="PROSITE" id="PS00639">
    <property type="entry name" value="THIOL_PROTEASE_HIS"/>
    <property type="match status" value="1"/>
</dbReference>
<evidence type="ECO:0000256" key="1">
    <source>
        <dbReference type="ARBA" id="ARBA00008455"/>
    </source>
</evidence>
<organism evidence="4 5">
    <name type="scientific">Prorocentrum cordatum</name>
    <dbReference type="NCBI Taxonomy" id="2364126"/>
    <lineage>
        <taxon>Eukaryota</taxon>
        <taxon>Sar</taxon>
        <taxon>Alveolata</taxon>
        <taxon>Dinophyceae</taxon>
        <taxon>Prorocentrales</taxon>
        <taxon>Prorocentraceae</taxon>
        <taxon>Prorocentrum</taxon>
    </lineage>
</organism>
<dbReference type="SMART" id="SM00645">
    <property type="entry name" value="Pept_C1"/>
    <property type="match status" value="1"/>
</dbReference>
<comment type="caution">
    <text evidence="4">The sequence shown here is derived from an EMBL/GenBank/DDBJ whole genome shotgun (WGS) entry which is preliminary data.</text>
</comment>
<dbReference type="SUPFAM" id="SSF54001">
    <property type="entry name" value="Cysteine proteinases"/>
    <property type="match status" value="1"/>
</dbReference>
<evidence type="ECO:0000256" key="2">
    <source>
        <dbReference type="ARBA" id="ARBA00023145"/>
    </source>
</evidence>
<dbReference type="EMBL" id="CAUYUJ010022182">
    <property type="protein sequence ID" value="CAK0909367.1"/>
    <property type="molecule type" value="Genomic_DNA"/>
</dbReference>
<comment type="similarity">
    <text evidence="1">Belongs to the peptidase C1 family.</text>
</comment>
<sequence length="256" mass="26192">MGYLSVRQRIRLVDCVPNPEKCGGEGGCKGATAELALQYVQEHGLSTADGYQGGYQSGGDGTCQATHTDGQKRAVSTGFEQLPANELEPLLEAVATTGPVVVSVDASGWASYAAGVFDGCPQNATINHAVLLVGFGTDNETGMDYWLIRNSWGDGWGEEGHIRLKRHQSDRGDAGHCGVDTAPLEGVGCPGGPPEMPVCGMCGVLSDSSYPTGVHVSRGPAAEPMGGGGGGDIISASLGGVESFGRAVSELLGGPR</sequence>
<dbReference type="Proteomes" id="UP001189429">
    <property type="component" value="Unassembled WGS sequence"/>
</dbReference>
<keyword evidence="5" id="KW-1185">Reference proteome</keyword>
<dbReference type="InterPro" id="IPR000668">
    <property type="entry name" value="Peptidase_C1A_C"/>
</dbReference>
<evidence type="ECO:0000313" key="5">
    <source>
        <dbReference type="Proteomes" id="UP001189429"/>
    </source>
</evidence>
<dbReference type="InterPro" id="IPR038765">
    <property type="entry name" value="Papain-like_cys_pep_sf"/>
</dbReference>
<dbReference type="Gene3D" id="3.90.70.10">
    <property type="entry name" value="Cysteine proteinases"/>
    <property type="match status" value="1"/>
</dbReference>
<accession>A0ABN9Y9K1</accession>
<evidence type="ECO:0000259" key="3">
    <source>
        <dbReference type="SMART" id="SM00645"/>
    </source>
</evidence>
<dbReference type="PANTHER" id="PTHR12411">
    <property type="entry name" value="CYSTEINE PROTEASE FAMILY C1-RELATED"/>
    <property type="match status" value="1"/>
</dbReference>
<dbReference type="InterPro" id="IPR039417">
    <property type="entry name" value="Peptidase_C1A_papain-like"/>
</dbReference>
<proteinExistence type="inferred from homology"/>
<evidence type="ECO:0000313" key="4">
    <source>
        <dbReference type="EMBL" id="CAK0909367.1"/>
    </source>
</evidence>
<protein>
    <recommendedName>
        <fullName evidence="3">Peptidase C1A papain C-terminal domain-containing protein</fullName>
    </recommendedName>
</protein>
<keyword evidence="2" id="KW-0865">Zymogen</keyword>
<name>A0ABN9Y9K1_9DINO</name>
<gene>
    <name evidence="4" type="ORF">PCOR1329_LOCUS83801</name>
</gene>
<feature type="domain" description="Peptidase C1A papain C-terminal" evidence="3">
    <location>
        <begin position="1"/>
        <end position="187"/>
    </location>
</feature>
<reference evidence="4" key="1">
    <citation type="submission" date="2023-10" db="EMBL/GenBank/DDBJ databases">
        <authorList>
            <person name="Chen Y."/>
            <person name="Shah S."/>
            <person name="Dougan E. K."/>
            <person name="Thang M."/>
            <person name="Chan C."/>
        </authorList>
    </citation>
    <scope>NUCLEOTIDE SEQUENCE [LARGE SCALE GENOMIC DNA]</scope>
</reference>
<dbReference type="InterPro" id="IPR013128">
    <property type="entry name" value="Peptidase_C1A"/>
</dbReference>
<dbReference type="Pfam" id="PF00112">
    <property type="entry name" value="Peptidase_C1"/>
    <property type="match status" value="1"/>
</dbReference>